<dbReference type="EMBL" id="LLXU01000136">
    <property type="protein sequence ID" value="KRG37402.1"/>
    <property type="molecule type" value="Genomic_DNA"/>
</dbReference>
<sequence length="949" mass="103564">FAVGYRIQASRDGQQWDDVYTSTDSRGATDSLFFPPRPARYLRLASPERTADWGVSVLEFEPLDARSAARLQGVDSEAAQVWEGRGAPLALPGTDAGARTLQIDLPRADPIAGLEVWWAGPRNGARLQARTRDGAWRDVASDPGHTGEVSFLAAAEAFEPTSLRLIAGLEGPAPKIRRLRLLGPEQLMTATKRMEILAGRDNAALFPAQLHQQQVYWTVVGVPAGQQKSIFDEFGNLEAFKGAPMVQALWHDAQGAVGAEGSARTQSLREGWMPMPSVQWQAREHLRIRNDAMAITEANGQPITLVRYRIENTGSAPAQGTFSLLVRPIQVNPPWQHGGVSPITHVTLEGGADATDVRVNQRVLLSALSPVDAAGTSGFGAHGEDEPTAQVAAGRVPEARASSDADGLASAVLAYRVSLAPGAHRDVVVALPLGTSPRDAKTNELPPAAPVDRTRWRQDAGIAFDHAADQLAREWRGRFGDIGLRLPDESLVDMLRAQGAYMLLNQTGPAMQPGPRNYNRSFIRDGAATASALLRMGQPKIARDYLRWYSDHAVHENGLVSPILNADGSVNRGFGSDIEYDSQGEYINLVADVARLDGGAESVRDYLPKVIAAMRFIQELRERTLVPGYMADQPAPERFAGIIAPSISHEGYSSPTHSYWDDYWALKGWQDGAWLAAQLGDEKTAAWAREQYALLRDSVAASIRATIAWKHGEVMPASADLGDGDPTSVSIALDPTGQQALLPEPQLTTTFDRYLADVRSREQPDALFAYTPYEMRNVLTYVHLNRVDDAQELLSLLMAHRRPLPWHVLAEVVHSRLRYPGYLGDMPHTWIGAEYARTLYGMLMREEDDALVLLPGTPLSWLAGEGLAIDGLPTAFGSLGLQARQSAGQLHLTLAKGLHASTRVRVVWPNRQRPQEVRVDGRPVTSYDASGIVLSAPFHTLEARWAPSH</sequence>
<evidence type="ECO:0000313" key="3">
    <source>
        <dbReference type="Proteomes" id="UP000051802"/>
    </source>
</evidence>
<dbReference type="Gene3D" id="2.60.120.260">
    <property type="entry name" value="Galactose-binding domain-like"/>
    <property type="match status" value="1"/>
</dbReference>
<dbReference type="SUPFAM" id="SSF49785">
    <property type="entry name" value="Galactose-binding domain-like"/>
    <property type="match status" value="1"/>
</dbReference>
<protein>
    <recommendedName>
        <fullName evidence="1">F5/8 type C domain-containing protein</fullName>
    </recommendedName>
</protein>
<dbReference type="RefSeq" id="WP_057649357.1">
    <property type="nucleotide sequence ID" value="NZ_LLXU01000136.1"/>
</dbReference>
<dbReference type="Gene3D" id="1.50.10.10">
    <property type="match status" value="1"/>
</dbReference>
<accession>A0A0R0A5R0</accession>
<dbReference type="STRING" id="676599.ARC20_16720"/>
<dbReference type="InterPro" id="IPR012341">
    <property type="entry name" value="6hp_glycosidase-like_sf"/>
</dbReference>
<feature type="non-terminal residue" evidence="2">
    <location>
        <position position="1"/>
    </location>
</feature>
<dbReference type="InterPro" id="IPR000421">
    <property type="entry name" value="FA58C"/>
</dbReference>
<dbReference type="InterPro" id="IPR008979">
    <property type="entry name" value="Galactose-bd-like_sf"/>
</dbReference>
<gene>
    <name evidence="2" type="ORF">ARC20_16720</name>
</gene>
<evidence type="ECO:0000259" key="1">
    <source>
        <dbReference type="PROSITE" id="PS50022"/>
    </source>
</evidence>
<comment type="caution">
    <text evidence="2">The sequence shown here is derived from an EMBL/GenBank/DDBJ whole genome shotgun (WGS) entry which is preliminary data.</text>
</comment>
<evidence type="ECO:0000313" key="2">
    <source>
        <dbReference type="EMBL" id="KRG37402.1"/>
    </source>
</evidence>
<dbReference type="Proteomes" id="UP000051802">
    <property type="component" value="Unassembled WGS sequence"/>
</dbReference>
<organism evidence="2 3">
    <name type="scientific">Stenotrophomonas panacihumi</name>
    <dbReference type="NCBI Taxonomy" id="676599"/>
    <lineage>
        <taxon>Bacteria</taxon>
        <taxon>Pseudomonadati</taxon>
        <taxon>Pseudomonadota</taxon>
        <taxon>Gammaproteobacteria</taxon>
        <taxon>Lysobacterales</taxon>
        <taxon>Lysobacteraceae</taxon>
        <taxon>Stenotrophomonas</taxon>
    </lineage>
</organism>
<dbReference type="InterPro" id="IPR008928">
    <property type="entry name" value="6-hairpin_glycosidase_sf"/>
</dbReference>
<feature type="domain" description="F5/8 type C" evidence="1">
    <location>
        <begin position="1"/>
        <end position="65"/>
    </location>
</feature>
<keyword evidence="3" id="KW-1185">Reference proteome</keyword>
<dbReference type="PROSITE" id="PS50022">
    <property type="entry name" value="FA58C_3"/>
    <property type="match status" value="1"/>
</dbReference>
<reference evidence="2 3" key="1">
    <citation type="submission" date="2015-10" db="EMBL/GenBank/DDBJ databases">
        <title>Genome sequencing and analysis of members of genus Stenotrophomonas.</title>
        <authorList>
            <person name="Patil P.P."/>
            <person name="Midha S."/>
            <person name="Patil P.B."/>
        </authorList>
    </citation>
    <scope>NUCLEOTIDE SEQUENCE [LARGE SCALE GENOMIC DNA]</scope>
    <source>
        <strain evidence="2 3">JCM 16536</strain>
    </source>
</reference>
<proteinExistence type="predicted"/>
<dbReference type="AlphaFoldDB" id="A0A0R0A5R0"/>
<dbReference type="SUPFAM" id="SSF48208">
    <property type="entry name" value="Six-hairpin glycosidases"/>
    <property type="match status" value="1"/>
</dbReference>
<name>A0A0R0A5R0_9GAMM</name>
<dbReference type="GO" id="GO:0005975">
    <property type="term" value="P:carbohydrate metabolic process"/>
    <property type="evidence" value="ECO:0007669"/>
    <property type="project" value="InterPro"/>
</dbReference>